<name>A0A8H2PYS9_9MICO</name>
<organism evidence="2 3">
    <name type="scientific">Rhodoglobus vestalii</name>
    <dbReference type="NCBI Taxonomy" id="193384"/>
    <lineage>
        <taxon>Bacteria</taxon>
        <taxon>Bacillati</taxon>
        <taxon>Actinomycetota</taxon>
        <taxon>Actinomycetes</taxon>
        <taxon>Micrococcales</taxon>
        <taxon>Microbacteriaceae</taxon>
        <taxon>Rhodoglobus</taxon>
    </lineage>
</organism>
<dbReference type="Proteomes" id="UP000316560">
    <property type="component" value="Unassembled WGS sequence"/>
</dbReference>
<evidence type="ECO:0000313" key="3">
    <source>
        <dbReference type="Proteomes" id="UP000316560"/>
    </source>
</evidence>
<dbReference type="AlphaFoldDB" id="A0A8H2PYS9"/>
<dbReference type="RefSeq" id="WP_215730437.1">
    <property type="nucleotide sequence ID" value="NZ_VFRA01000001.1"/>
</dbReference>
<dbReference type="SUPFAM" id="SSF46689">
    <property type="entry name" value="Homeodomain-like"/>
    <property type="match status" value="1"/>
</dbReference>
<dbReference type="InterPro" id="IPR009057">
    <property type="entry name" value="Homeodomain-like_sf"/>
</dbReference>
<evidence type="ECO:0000313" key="2">
    <source>
        <dbReference type="EMBL" id="TQO20634.1"/>
    </source>
</evidence>
<reference evidence="2 3" key="1">
    <citation type="submission" date="2019-06" db="EMBL/GenBank/DDBJ databases">
        <title>Sequencing the genomes of 1000 actinobacteria strains.</title>
        <authorList>
            <person name="Klenk H.-P."/>
        </authorList>
    </citation>
    <scope>NUCLEOTIDE SEQUENCE [LARGE SCALE GENOMIC DNA]</scope>
    <source>
        <strain evidence="2 3">DSM 21947</strain>
    </source>
</reference>
<keyword evidence="3" id="KW-1185">Reference proteome</keyword>
<evidence type="ECO:0000256" key="1">
    <source>
        <dbReference type="SAM" id="MobiDB-lite"/>
    </source>
</evidence>
<dbReference type="EMBL" id="VFRA01000001">
    <property type="protein sequence ID" value="TQO20634.1"/>
    <property type="molecule type" value="Genomic_DNA"/>
</dbReference>
<evidence type="ECO:0008006" key="4">
    <source>
        <dbReference type="Google" id="ProtNLM"/>
    </source>
</evidence>
<feature type="region of interest" description="Disordered" evidence="1">
    <location>
        <begin position="67"/>
        <end position="89"/>
    </location>
</feature>
<sequence>MEESRPPTTEDSVTDPAARPVRRTYPAEYRARVLAEYEAAPHGQKSAVLRREGIYQTLVAEWAKARDAEAAGTTYKRERKSRSKDPGTAVQAVKLEAENQRLTQQLAQTQAALDVMGKVHGLLELLSERSPQSPPETGPSR</sequence>
<feature type="compositionally biased region" description="Polar residues" evidence="1">
    <location>
        <begin position="1"/>
        <end position="11"/>
    </location>
</feature>
<protein>
    <recommendedName>
        <fullName evidence="4">Transposase</fullName>
    </recommendedName>
</protein>
<proteinExistence type="predicted"/>
<gene>
    <name evidence="2" type="ORF">FB472_2274</name>
</gene>
<accession>A0A8H2PYS9</accession>
<feature type="region of interest" description="Disordered" evidence="1">
    <location>
        <begin position="1"/>
        <end position="24"/>
    </location>
</feature>
<comment type="caution">
    <text evidence="2">The sequence shown here is derived from an EMBL/GenBank/DDBJ whole genome shotgun (WGS) entry which is preliminary data.</text>
</comment>